<feature type="region of interest" description="Disordered" evidence="1">
    <location>
        <begin position="1"/>
        <end position="66"/>
    </location>
</feature>
<evidence type="ECO:0000256" key="1">
    <source>
        <dbReference type="SAM" id="MobiDB-lite"/>
    </source>
</evidence>
<organism evidence="2 3">
    <name type="scientific">Olpidium bornovanus</name>
    <dbReference type="NCBI Taxonomy" id="278681"/>
    <lineage>
        <taxon>Eukaryota</taxon>
        <taxon>Fungi</taxon>
        <taxon>Fungi incertae sedis</taxon>
        <taxon>Olpidiomycota</taxon>
        <taxon>Olpidiomycotina</taxon>
        <taxon>Olpidiomycetes</taxon>
        <taxon>Olpidiales</taxon>
        <taxon>Olpidiaceae</taxon>
        <taxon>Olpidium</taxon>
    </lineage>
</organism>
<dbReference type="AlphaFoldDB" id="A0A8H8A1C3"/>
<feature type="region of interest" description="Disordered" evidence="1">
    <location>
        <begin position="114"/>
        <end position="146"/>
    </location>
</feature>
<evidence type="ECO:0000313" key="3">
    <source>
        <dbReference type="Proteomes" id="UP000673691"/>
    </source>
</evidence>
<proteinExistence type="predicted"/>
<comment type="caution">
    <text evidence="2">The sequence shown here is derived from an EMBL/GenBank/DDBJ whole genome shotgun (WGS) entry which is preliminary data.</text>
</comment>
<dbReference type="EMBL" id="JAEFCI010001515">
    <property type="protein sequence ID" value="KAG5462858.1"/>
    <property type="molecule type" value="Genomic_DNA"/>
</dbReference>
<feature type="compositionally biased region" description="Polar residues" evidence="1">
    <location>
        <begin position="10"/>
        <end position="19"/>
    </location>
</feature>
<sequence length="146" mass="15828">GERGKAPSTRRINPQQAVVLSTWPPAGFRPHRPAAERGASQARVSRSRGGGADEAKACACRRPRRKATRPRIPHFVVGGVVPRRFLVFIRKGDARGFACLGPLRLGDRTMGEAGGTWRWSGGPRGRTRASRSSEGHQARLSGVEIN</sequence>
<name>A0A8H8A1C3_9FUNG</name>
<feature type="non-terminal residue" evidence="2">
    <location>
        <position position="1"/>
    </location>
</feature>
<protein>
    <submittedName>
        <fullName evidence="2">Uncharacterized protein</fullName>
    </submittedName>
</protein>
<keyword evidence="3" id="KW-1185">Reference proteome</keyword>
<reference evidence="2 3" key="1">
    <citation type="journal article" name="Sci. Rep.">
        <title>Genome-scale phylogenetic analyses confirm Olpidium as the closest living zoosporic fungus to the non-flagellated, terrestrial fungi.</title>
        <authorList>
            <person name="Chang Y."/>
            <person name="Rochon D."/>
            <person name="Sekimoto S."/>
            <person name="Wang Y."/>
            <person name="Chovatia M."/>
            <person name="Sandor L."/>
            <person name="Salamov A."/>
            <person name="Grigoriev I.V."/>
            <person name="Stajich J.E."/>
            <person name="Spatafora J.W."/>
        </authorList>
    </citation>
    <scope>NUCLEOTIDE SEQUENCE [LARGE SCALE GENOMIC DNA]</scope>
    <source>
        <strain evidence="2">S191</strain>
    </source>
</reference>
<accession>A0A8H8A1C3</accession>
<dbReference type="Proteomes" id="UP000673691">
    <property type="component" value="Unassembled WGS sequence"/>
</dbReference>
<evidence type="ECO:0000313" key="2">
    <source>
        <dbReference type="EMBL" id="KAG5462858.1"/>
    </source>
</evidence>
<gene>
    <name evidence="2" type="ORF">BJ554DRAFT_3202</name>
</gene>